<dbReference type="FunFam" id="3.40.50.720:FF:000365">
    <property type="entry name" value="Glycerol-3-phosphate dehydrogenase [NAD(+)]"/>
    <property type="match status" value="1"/>
</dbReference>
<dbReference type="Gene3D" id="1.10.1040.10">
    <property type="entry name" value="N-(1-d-carboxylethyl)-l-norvaline Dehydrogenase, domain 2"/>
    <property type="match status" value="1"/>
</dbReference>
<evidence type="ECO:0000256" key="12">
    <source>
        <dbReference type="RuleBase" id="RU361243"/>
    </source>
</evidence>
<evidence type="ECO:0000256" key="9">
    <source>
        <dbReference type="ARBA" id="ARBA00023136"/>
    </source>
</evidence>
<evidence type="ECO:0000256" key="11">
    <source>
        <dbReference type="RuleBase" id="RU000437"/>
    </source>
</evidence>
<dbReference type="FunFam" id="1.10.1040.10:FF:000004">
    <property type="entry name" value="Glycerol-3-phosphate dehydrogenase [NAD(+)]"/>
    <property type="match status" value="1"/>
</dbReference>
<evidence type="ECO:0000256" key="7">
    <source>
        <dbReference type="ARBA" id="ARBA00023002"/>
    </source>
</evidence>
<dbReference type="SUPFAM" id="SSF51735">
    <property type="entry name" value="NAD(P)-binding Rossmann-fold domains"/>
    <property type="match status" value="1"/>
</dbReference>
<evidence type="ECO:0000256" key="10">
    <source>
        <dbReference type="ARBA" id="ARBA00048683"/>
    </source>
</evidence>
<dbReference type="GO" id="GO:0016485">
    <property type="term" value="P:protein processing"/>
    <property type="evidence" value="ECO:0007669"/>
    <property type="project" value="InterPro"/>
</dbReference>
<proteinExistence type="inferred from homology"/>
<dbReference type="PRINTS" id="PR00077">
    <property type="entry name" value="GPDHDRGNASE"/>
</dbReference>
<dbReference type="Pfam" id="PF01210">
    <property type="entry name" value="NAD_Gly3P_dh_N"/>
    <property type="match status" value="1"/>
</dbReference>
<dbReference type="NCBIfam" id="TIGR03376">
    <property type="entry name" value="glycerol3P_DH"/>
    <property type="match status" value="1"/>
</dbReference>
<sequence length="564" mass="63204">MTIMECVGCTLIAYGVPFSMFVFTIAHHPFRIIISMTSAFFWLLSLLVSSLLWFAVVPLRDKLAFAVPFAVVFQEIFRYLFYRVIKKAEIALQKVQMQELTAKGMVFDRFAVAYAAGYGFGLISGTFAIVNVLSDMIGPGTIGIFGHSQDFFIATAFLTLCIILLNTFWSVIFFTSLDKGGIHRILGPGIVLLTHMLFSCIHTMTSSSPKNIALVGSGNWGTAIAGHIGEKVRELKGKYNEKINMWCKEETLDDGSKLTEVINKEHENVKYLPDQKLPKNVIAVADLIEAVKDADILIFVIPHQFVKKTCEQLKDKVKKDAFALTLIKGFYVDEKTNELLLVSEIIKNTLNIPCLSMMGANIANEVAEKIFCEATVGSRDDKHSEDVRELIDTSVFRLRFYPDVEIIEMLGALKNVVAMLAGFSEGLQAGFNTRAAVLRLGFREMINFCRLYKKESTPDIYLESCGIADLVASSLGGRNYNGAKKMAETKKSLKDIEKEDLNGQSLQGPGTAKETFRYLQAKNLLDEFPLFRDAYLICEQKIEPQVFLENLSNHPEFSRKQPKQ</sequence>
<dbReference type="Pfam" id="PF06105">
    <property type="entry name" value="Aph-1"/>
    <property type="match status" value="1"/>
</dbReference>
<dbReference type="GO" id="GO:0005975">
    <property type="term" value="P:carbohydrate metabolic process"/>
    <property type="evidence" value="ECO:0007669"/>
    <property type="project" value="InterPro"/>
</dbReference>
<reference evidence="16" key="1">
    <citation type="submission" date="2021-02" db="EMBL/GenBank/DDBJ databases">
        <authorList>
            <person name="Nowell W R."/>
        </authorList>
    </citation>
    <scope>NUCLEOTIDE SEQUENCE</scope>
</reference>
<dbReference type="PANTHER" id="PTHR11728:SF8">
    <property type="entry name" value="GLYCEROL-3-PHOSPHATE DEHYDROGENASE [NAD(+)]-RELATED"/>
    <property type="match status" value="1"/>
</dbReference>
<dbReference type="GO" id="GO:0007219">
    <property type="term" value="P:Notch signaling pathway"/>
    <property type="evidence" value="ECO:0007669"/>
    <property type="project" value="UniProtKB-KW"/>
</dbReference>
<dbReference type="InterPro" id="IPR011128">
    <property type="entry name" value="G3P_DH_NAD-dep_N"/>
</dbReference>
<comment type="similarity">
    <text evidence="3 11">Belongs to the NAD-dependent glycerol-3-phosphate dehydrogenase family.</text>
</comment>
<feature type="transmembrane region" description="Helical" evidence="13">
    <location>
        <begin position="39"/>
        <end position="57"/>
    </location>
</feature>
<dbReference type="GO" id="GO:0051287">
    <property type="term" value="F:NAD binding"/>
    <property type="evidence" value="ECO:0007669"/>
    <property type="project" value="UniProtKB-UniRule"/>
</dbReference>
<comment type="catalytic activity">
    <reaction evidence="10 12">
        <text>sn-glycerol 3-phosphate + NAD(+) = dihydroxyacetone phosphate + NADH + H(+)</text>
        <dbReference type="Rhea" id="RHEA:11092"/>
        <dbReference type="ChEBI" id="CHEBI:15378"/>
        <dbReference type="ChEBI" id="CHEBI:57540"/>
        <dbReference type="ChEBI" id="CHEBI:57597"/>
        <dbReference type="ChEBI" id="CHEBI:57642"/>
        <dbReference type="ChEBI" id="CHEBI:57945"/>
        <dbReference type="EC" id="1.1.1.8"/>
    </reaction>
</comment>
<evidence type="ECO:0000259" key="15">
    <source>
        <dbReference type="Pfam" id="PF07479"/>
    </source>
</evidence>
<name>A0A814CDB2_ADIRI</name>
<evidence type="ECO:0000259" key="14">
    <source>
        <dbReference type="Pfam" id="PF01210"/>
    </source>
</evidence>
<comment type="caution">
    <text evidence="16">The sequence shown here is derived from an EMBL/GenBank/DDBJ whole genome shotgun (WGS) entry which is preliminary data.</text>
</comment>
<keyword evidence="9 13" id="KW-0472">Membrane</keyword>
<keyword evidence="5" id="KW-0914">Notch signaling pathway</keyword>
<evidence type="ECO:0000313" key="16">
    <source>
        <dbReference type="EMBL" id="CAF0938569.1"/>
    </source>
</evidence>
<feature type="transmembrane region" description="Helical" evidence="13">
    <location>
        <begin position="151"/>
        <end position="173"/>
    </location>
</feature>
<dbReference type="EC" id="1.1.1.8" evidence="12"/>
<dbReference type="Gene3D" id="3.40.50.720">
    <property type="entry name" value="NAD(P)-binding Rossmann-like Domain"/>
    <property type="match status" value="1"/>
</dbReference>
<evidence type="ECO:0000256" key="4">
    <source>
        <dbReference type="ARBA" id="ARBA00022692"/>
    </source>
</evidence>
<feature type="transmembrane region" description="Helical" evidence="13">
    <location>
        <begin position="12"/>
        <end position="30"/>
    </location>
</feature>
<dbReference type="GO" id="GO:0005829">
    <property type="term" value="C:cytosol"/>
    <property type="evidence" value="ECO:0007669"/>
    <property type="project" value="TreeGrafter"/>
</dbReference>
<evidence type="ECO:0000256" key="3">
    <source>
        <dbReference type="ARBA" id="ARBA00011009"/>
    </source>
</evidence>
<dbReference type="InterPro" id="IPR009294">
    <property type="entry name" value="Aph-1"/>
</dbReference>
<evidence type="ECO:0000256" key="6">
    <source>
        <dbReference type="ARBA" id="ARBA00022989"/>
    </source>
</evidence>
<dbReference type="AlphaFoldDB" id="A0A814CDB2"/>
<accession>A0A814CDB2</accession>
<feature type="transmembrane region" description="Helical" evidence="13">
    <location>
        <begin position="106"/>
        <end position="131"/>
    </location>
</feature>
<dbReference type="GO" id="GO:0141152">
    <property type="term" value="F:glycerol-3-phosphate dehydrogenase (NAD+) activity"/>
    <property type="evidence" value="ECO:0007669"/>
    <property type="project" value="UniProtKB-UniRule"/>
</dbReference>
<dbReference type="Pfam" id="PF07479">
    <property type="entry name" value="NAD_Gly3P_dh_C"/>
    <property type="match status" value="1"/>
</dbReference>
<comment type="subcellular location">
    <subcellularLocation>
        <location evidence="1">Membrane</location>
        <topology evidence="1">Multi-pass membrane protein</topology>
    </subcellularLocation>
</comment>
<dbReference type="SUPFAM" id="SSF48179">
    <property type="entry name" value="6-phosphogluconate dehydrogenase C-terminal domain-like"/>
    <property type="match status" value="1"/>
</dbReference>
<dbReference type="InterPro" id="IPR017751">
    <property type="entry name" value="G3P_DH_NAD-dep_euk"/>
</dbReference>
<dbReference type="GO" id="GO:0042803">
    <property type="term" value="F:protein homodimerization activity"/>
    <property type="evidence" value="ECO:0007669"/>
    <property type="project" value="InterPro"/>
</dbReference>
<keyword evidence="8 11" id="KW-0520">NAD</keyword>
<evidence type="ECO:0000256" key="5">
    <source>
        <dbReference type="ARBA" id="ARBA00022976"/>
    </source>
</evidence>
<evidence type="ECO:0000313" key="17">
    <source>
        <dbReference type="Proteomes" id="UP000663828"/>
    </source>
</evidence>
<evidence type="ECO:0000256" key="2">
    <source>
        <dbReference type="ARBA" id="ARBA00005577"/>
    </source>
</evidence>
<keyword evidence="4 13" id="KW-0812">Transmembrane</keyword>
<dbReference type="InterPro" id="IPR013328">
    <property type="entry name" value="6PGD_dom2"/>
</dbReference>
<gene>
    <name evidence="16" type="ORF">XAT740_LOCUS9986</name>
</gene>
<organism evidence="16 17">
    <name type="scientific">Adineta ricciae</name>
    <name type="common">Rotifer</name>
    <dbReference type="NCBI Taxonomy" id="249248"/>
    <lineage>
        <taxon>Eukaryota</taxon>
        <taxon>Metazoa</taxon>
        <taxon>Spiralia</taxon>
        <taxon>Gnathifera</taxon>
        <taxon>Rotifera</taxon>
        <taxon>Eurotatoria</taxon>
        <taxon>Bdelloidea</taxon>
        <taxon>Adinetida</taxon>
        <taxon>Adinetidae</taxon>
        <taxon>Adineta</taxon>
    </lineage>
</organism>
<evidence type="ECO:0000256" key="8">
    <source>
        <dbReference type="ARBA" id="ARBA00023027"/>
    </source>
</evidence>
<keyword evidence="6 13" id="KW-1133">Transmembrane helix</keyword>
<dbReference type="InterPro" id="IPR006168">
    <property type="entry name" value="G3P_DH_NAD-dep"/>
</dbReference>
<comment type="similarity">
    <text evidence="2">Belongs to the APH-1 family.</text>
</comment>
<protein>
    <recommendedName>
        <fullName evidence="12">Glycerol-3-phosphate dehydrogenase [NAD(+)]</fullName>
        <ecNumber evidence="12">1.1.1.8</ecNumber>
    </recommendedName>
</protein>
<feature type="domain" description="Glycerol-3-phosphate dehydrogenase NAD-dependent C-terminal" evidence="15">
    <location>
        <begin position="403"/>
        <end position="548"/>
    </location>
</feature>
<dbReference type="Proteomes" id="UP000663828">
    <property type="component" value="Unassembled WGS sequence"/>
</dbReference>
<dbReference type="EMBL" id="CAJNOR010000524">
    <property type="protein sequence ID" value="CAF0938569.1"/>
    <property type="molecule type" value="Genomic_DNA"/>
</dbReference>
<keyword evidence="17" id="KW-1185">Reference proteome</keyword>
<dbReference type="InterPro" id="IPR008927">
    <property type="entry name" value="6-PGluconate_DH-like_C_sf"/>
</dbReference>
<dbReference type="GO" id="GO:0046168">
    <property type="term" value="P:glycerol-3-phosphate catabolic process"/>
    <property type="evidence" value="ECO:0007669"/>
    <property type="project" value="UniProtKB-UniRule"/>
</dbReference>
<dbReference type="InterPro" id="IPR006109">
    <property type="entry name" value="G3P_DH_NAD-dep_C"/>
</dbReference>
<evidence type="ECO:0000256" key="1">
    <source>
        <dbReference type="ARBA" id="ARBA00004141"/>
    </source>
</evidence>
<dbReference type="PANTHER" id="PTHR11728">
    <property type="entry name" value="GLYCEROL-3-PHOSPHATE DEHYDROGENASE"/>
    <property type="match status" value="1"/>
</dbReference>
<feature type="transmembrane region" description="Helical" evidence="13">
    <location>
        <begin position="185"/>
        <end position="204"/>
    </location>
</feature>
<keyword evidence="7 11" id="KW-0560">Oxidoreductase</keyword>
<evidence type="ECO:0000256" key="13">
    <source>
        <dbReference type="SAM" id="Phobius"/>
    </source>
</evidence>
<feature type="domain" description="Glycerol-3-phosphate dehydrogenase NAD-dependent N-terminal" evidence="14">
    <location>
        <begin position="211"/>
        <end position="382"/>
    </location>
</feature>
<dbReference type="InterPro" id="IPR036291">
    <property type="entry name" value="NAD(P)-bd_dom_sf"/>
</dbReference>
<dbReference type="GO" id="GO:0016020">
    <property type="term" value="C:membrane"/>
    <property type="evidence" value="ECO:0007669"/>
    <property type="project" value="UniProtKB-SubCell"/>
</dbReference>